<dbReference type="RefSeq" id="WP_100760300.1">
    <property type="nucleotide sequence ID" value="NZ_NPDT01000011.1"/>
</dbReference>
<proteinExistence type="predicted"/>
<dbReference type="EMBL" id="NPDT01000011">
    <property type="protein sequence ID" value="PJZ64244.1"/>
    <property type="molecule type" value="Genomic_DNA"/>
</dbReference>
<dbReference type="PROSITE" id="PS51257">
    <property type="entry name" value="PROKAR_LIPOPROTEIN"/>
    <property type="match status" value="1"/>
</dbReference>
<reference evidence="1 2" key="1">
    <citation type="submission" date="2017-07" db="EMBL/GenBank/DDBJ databases">
        <title>Leptospira spp. isolated from tropical soils.</title>
        <authorList>
            <person name="Thibeaux R."/>
            <person name="Iraola G."/>
            <person name="Ferres I."/>
            <person name="Bierque E."/>
            <person name="Girault D."/>
            <person name="Soupe-Gilbert M.-E."/>
            <person name="Picardeau M."/>
            <person name="Goarant C."/>
        </authorList>
    </citation>
    <scope>NUCLEOTIDE SEQUENCE [LARGE SCALE GENOMIC DNA]</scope>
    <source>
        <strain evidence="1 2">FH2-C-A2</strain>
    </source>
</reference>
<dbReference type="AlphaFoldDB" id="A0A2M9Z780"/>
<evidence type="ECO:0000313" key="1">
    <source>
        <dbReference type="EMBL" id="PJZ64244.1"/>
    </source>
</evidence>
<accession>A0A2M9Z780</accession>
<evidence type="ECO:0008006" key="3">
    <source>
        <dbReference type="Google" id="ProtNLM"/>
    </source>
</evidence>
<comment type="caution">
    <text evidence="1">The sequence shown here is derived from an EMBL/GenBank/DDBJ whole genome shotgun (WGS) entry which is preliminary data.</text>
</comment>
<name>A0A2M9Z780_9LEPT</name>
<evidence type="ECO:0000313" key="2">
    <source>
        <dbReference type="Proteomes" id="UP000231912"/>
    </source>
</evidence>
<dbReference type="Proteomes" id="UP000231912">
    <property type="component" value="Unassembled WGS sequence"/>
</dbReference>
<sequence>MRTVLTILFLFVFAACGGPQVKGKKPSVQTNSLKIYTADMDRSIWFKGYHTKYVGVSFFLVTVVFENYSDHPISVDWKGVYLADENEQLLQGPSLSFDATSGWSRYRDSGSWVWQTLKAYSETLAPLTLEPGDRLAMRYGFPLKNEYFPGNIIVLDRPAGVDENVYENLKDPKDYGKYLIGKIKLVRVGTKKLR</sequence>
<gene>
    <name evidence="1" type="ORF">CH371_19205</name>
</gene>
<protein>
    <recommendedName>
        <fullName evidence="3">DUF4352 domain-containing protein</fullName>
    </recommendedName>
</protein>
<organism evidence="1 2">
    <name type="scientific">Leptospira wolffii</name>
    <dbReference type="NCBI Taxonomy" id="409998"/>
    <lineage>
        <taxon>Bacteria</taxon>
        <taxon>Pseudomonadati</taxon>
        <taxon>Spirochaetota</taxon>
        <taxon>Spirochaetia</taxon>
        <taxon>Leptospirales</taxon>
        <taxon>Leptospiraceae</taxon>
        <taxon>Leptospira</taxon>
    </lineage>
</organism>